<evidence type="ECO:0000313" key="9">
    <source>
        <dbReference type="EMBL" id="QPC81147.1"/>
    </source>
</evidence>
<comment type="similarity">
    <text evidence="1 7">Belongs to the bacterial ribosomal protein bL31 family. Type A subfamily.</text>
</comment>
<dbReference type="PANTHER" id="PTHR33280">
    <property type="entry name" value="50S RIBOSOMAL PROTEIN L31, CHLOROPLASTIC"/>
    <property type="match status" value="1"/>
</dbReference>
<dbReference type="GO" id="GO:1990904">
    <property type="term" value="C:ribonucleoprotein complex"/>
    <property type="evidence" value="ECO:0007669"/>
    <property type="project" value="UniProtKB-KW"/>
</dbReference>
<dbReference type="SUPFAM" id="SSF47789">
    <property type="entry name" value="C-terminal domain of RNA polymerase alpha subunit"/>
    <property type="match status" value="1"/>
</dbReference>
<keyword evidence="5 7" id="KW-0687">Ribonucleoprotein</keyword>
<feature type="domain" description="RNA polymerase alpha subunit C-terminal" evidence="8">
    <location>
        <begin position="84"/>
        <end position="144"/>
    </location>
</feature>
<dbReference type="InterPro" id="IPR002150">
    <property type="entry name" value="Ribosomal_bL31"/>
</dbReference>
<dbReference type="Gene3D" id="4.10.830.30">
    <property type="entry name" value="Ribosomal protein L31"/>
    <property type="match status" value="1"/>
</dbReference>
<dbReference type="PROSITE" id="PS01143">
    <property type="entry name" value="RIBOSOMAL_L31"/>
    <property type="match status" value="1"/>
</dbReference>
<dbReference type="GO" id="GO:0019843">
    <property type="term" value="F:rRNA binding"/>
    <property type="evidence" value="ECO:0007669"/>
    <property type="project" value="UniProtKB-KW"/>
</dbReference>
<evidence type="ECO:0000259" key="8">
    <source>
        <dbReference type="Pfam" id="PF03118"/>
    </source>
</evidence>
<comment type="subunit">
    <text evidence="7">Part of the 50S ribosomal subunit.</text>
</comment>
<comment type="caution">
    <text evidence="7">Lacks conserved residue(s) required for the propagation of feature annotation.</text>
</comment>
<accession>A0A7S8ID32</accession>
<dbReference type="KEGG" id="pmet:G4Y79_15700"/>
<dbReference type="Pfam" id="PF03118">
    <property type="entry name" value="RNA_pol_A_CTD"/>
    <property type="match status" value="1"/>
</dbReference>
<protein>
    <recommendedName>
        <fullName evidence="6 7">Large ribosomal subunit protein bL31</fullName>
    </recommendedName>
</protein>
<evidence type="ECO:0000256" key="2">
    <source>
        <dbReference type="ARBA" id="ARBA00022730"/>
    </source>
</evidence>
<evidence type="ECO:0000256" key="6">
    <source>
        <dbReference type="ARBA" id="ARBA00035687"/>
    </source>
</evidence>
<gene>
    <name evidence="7 9" type="primary">rpmE</name>
    <name evidence="9" type="ORF">G4Y79_15700</name>
</gene>
<dbReference type="SUPFAM" id="SSF143800">
    <property type="entry name" value="L28p-like"/>
    <property type="match status" value="1"/>
</dbReference>
<dbReference type="RefSeq" id="WP_195169220.1">
    <property type="nucleotide sequence ID" value="NZ_CP062983.1"/>
</dbReference>
<evidence type="ECO:0000256" key="3">
    <source>
        <dbReference type="ARBA" id="ARBA00022884"/>
    </source>
</evidence>
<dbReference type="InterPro" id="IPR042105">
    <property type="entry name" value="Ribosomal_bL31_sf"/>
</dbReference>
<dbReference type="AlphaFoldDB" id="A0A7S8ID32"/>
<dbReference type="Pfam" id="PF01197">
    <property type="entry name" value="Ribosomal_L31"/>
    <property type="match status" value="1"/>
</dbReference>
<dbReference type="InterPro" id="IPR011260">
    <property type="entry name" value="RNAP_asu_C"/>
</dbReference>
<evidence type="ECO:0000256" key="4">
    <source>
        <dbReference type="ARBA" id="ARBA00022980"/>
    </source>
</evidence>
<evidence type="ECO:0000256" key="5">
    <source>
        <dbReference type="ARBA" id="ARBA00023274"/>
    </source>
</evidence>
<dbReference type="Proteomes" id="UP000594468">
    <property type="component" value="Chromosome"/>
</dbReference>
<dbReference type="PRINTS" id="PR01249">
    <property type="entry name" value="RIBOSOMALL31"/>
</dbReference>
<dbReference type="GO" id="GO:0003677">
    <property type="term" value="F:DNA binding"/>
    <property type="evidence" value="ECO:0007669"/>
    <property type="project" value="InterPro"/>
</dbReference>
<keyword evidence="4 7" id="KW-0689">Ribosomal protein</keyword>
<dbReference type="NCBIfam" id="NF000612">
    <property type="entry name" value="PRK00019.1"/>
    <property type="match status" value="1"/>
</dbReference>
<keyword evidence="2 7" id="KW-0699">rRNA-binding</keyword>
<dbReference type="GO" id="GO:0005840">
    <property type="term" value="C:ribosome"/>
    <property type="evidence" value="ECO:0007669"/>
    <property type="project" value="UniProtKB-KW"/>
</dbReference>
<dbReference type="PANTHER" id="PTHR33280:SF1">
    <property type="entry name" value="LARGE RIBOSOMAL SUBUNIT PROTEIN BL31C"/>
    <property type="match status" value="1"/>
</dbReference>
<dbReference type="Gene3D" id="1.10.150.20">
    <property type="entry name" value="5' to 3' exonuclease, C-terminal subdomain"/>
    <property type="match status" value="1"/>
</dbReference>
<reference evidence="9 10" key="1">
    <citation type="submission" date="2020-02" db="EMBL/GenBank/DDBJ databases">
        <authorList>
            <person name="Zheng R.K."/>
            <person name="Sun C.M."/>
        </authorList>
    </citation>
    <scope>NUCLEOTIDE SEQUENCE [LARGE SCALE GENOMIC DNA]</scope>
    <source>
        <strain evidence="10">rifampicinis</strain>
    </source>
</reference>
<dbReference type="GO" id="GO:0003735">
    <property type="term" value="F:structural constituent of ribosome"/>
    <property type="evidence" value="ECO:0007669"/>
    <property type="project" value="InterPro"/>
</dbReference>
<evidence type="ECO:0000256" key="1">
    <source>
        <dbReference type="ARBA" id="ARBA00009296"/>
    </source>
</evidence>
<dbReference type="EMBL" id="CP062983">
    <property type="protein sequence ID" value="QPC81147.1"/>
    <property type="molecule type" value="Genomic_DNA"/>
</dbReference>
<proteinExistence type="inferred from homology"/>
<dbReference type="GO" id="GO:0006351">
    <property type="term" value="P:DNA-templated transcription"/>
    <property type="evidence" value="ECO:0007669"/>
    <property type="project" value="InterPro"/>
</dbReference>
<dbReference type="HAMAP" id="MF_00501">
    <property type="entry name" value="Ribosomal_bL31_1"/>
    <property type="match status" value="1"/>
</dbReference>
<name>A0A7S8ID32_9CHLR</name>
<evidence type="ECO:0000313" key="10">
    <source>
        <dbReference type="Proteomes" id="UP000594468"/>
    </source>
</evidence>
<keyword evidence="10" id="KW-1185">Reference proteome</keyword>
<sequence>MKKEIHPEWYPDAVVTCVSCGTEWRTGATVPTMQTEICANCHPFYTGQQRIVDTEGRVDTFMKRLRMRDEIQNRLDEERQALTPPDLPLSELGLSKRHLNILNENDINVVQDVLDRLASDGDDAILSISGIGRQALSDIKKSLRARGYELPVQEDSEEVAE</sequence>
<dbReference type="NCBIfam" id="TIGR00105">
    <property type="entry name" value="L31"/>
    <property type="match status" value="1"/>
</dbReference>
<evidence type="ECO:0000256" key="7">
    <source>
        <dbReference type="HAMAP-Rule" id="MF_00501"/>
    </source>
</evidence>
<dbReference type="InterPro" id="IPR027491">
    <property type="entry name" value="Ribosomal_bL31_A"/>
</dbReference>
<dbReference type="InterPro" id="IPR034704">
    <property type="entry name" value="Ribosomal_bL28/bL31-like_sf"/>
</dbReference>
<dbReference type="GO" id="GO:0003899">
    <property type="term" value="F:DNA-directed RNA polymerase activity"/>
    <property type="evidence" value="ECO:0007669"/>
    <property type="project" value="InterPro"/>
</dbReference>
<comment type="function">
    <text evidence="7">Binds the 23S rRNA.</text>
</comment>
<dbReference type="GO" id="GO:0006412">
    <property type="term" value="P:translation"/>
    <property type="evidence" value="ECO:0007669"/>
    <property type="project" value="UniProtKB-UniRule"/>
</dbReference>
<keyword evidence="3 7" id="KW-0694">RNA-binding</keyword>
<organism evidence="9 10">
    <name type="scientific">Phototrophicus methaneseepsis</name>
    <dbReference type="NCBI Taxonomy" id="2710758"/>
    <lineage>
        <taxon>Bacteria</taxon>
        <taxon>Bacillati</taxon>
        <taxon>Chloroflexota</taxon>
        <taxon>Candidatus Thermofontia</taxon>
        <taxon>Phototrophicales</taxon>
        <taxon>Phototrophicaceae</taxon>
        <taxon>Phototrophicus</taxon>
    </lineage>
</organism>